<reference evidence="1" key="1">
    <citation type="submission" date="2023-10" db="EMBL/GenBank/DDBJ databases">
        <authorList>
            <person name="Rodriguez Cubillos JULIANA M."/>
            <person name="De Vega J."/>
        </authorList>
    </citation>
    <scope>NUCLEOTIDE SEQUENCE</scope>
</reference>
<accession>A0ACB0J701</accession>
<keyword evidence="2" id="KW-1185">Reference proteome</keyword>
<organism evidence="1 2">
    <name type="scientific">Trifolium pratense</name>
    <name type="common">Red clover</name>
    <dbReference type="NCBI Taxonomy" id="57577"/>
    <lineage>
        <taxon>Eukaryota</taxon>
        <taxon>Viridiplantae</taxon>
        <taxon>Streptophyta</taxon>
        <taxon>Embryophyta</taxon>
        <taxon>Tracheophyta</taxon>
        <taxon>Spermatophyta</taxon>
        <taxon>Magnoliopsida</taxon>
        <taxon>eudicotyledons</taxon>
        <taxon>Gunneridae</taxon>
        <taxon>Pentapetalae</taxon>
        <taxon>rosids</taxon>
        <taxon>fabids</taxon>
        <taxon>Fabales</taxon>
        <taxon>Fabaceae</taxon>
        <taxon>Papilionoideae</taxon>
        <taxon>50 kb inversion clade</taxon>
        <taxon>NPAAA clade</taxon>
        <taxon>Hologalegina</taxon>
        <taxon>IRL clade</taxon>
        <taxon>Trifolieae</taxon>
        <taxon>Trifolium</taxon>
    </lineage>
</organism>
<protein>
    <submittedName>
        <fullName evidence="1">Uncharacterized protein</fullName>
    </submittedName>
</protein>
<gene>
    <name evidence="1" type="ORF">MILVUS5_LOCUS9783</name>
</gene>
<evidence type="ECO:0000313" key="1">
    <source>
        <dbReference type="EMBL" id="CAJ2639823.1"/>
    </source>
</evidence>
<comment type="caution">
    <text evidence="1">The sequence shown here is derived from an EMBL/GenBank/DDBJ whole genome shotgun (WGS) entry which is preliminary data.</text>
</comment>
<dbReference type="EMBL" id="CASHSV030000024">
    <property type="protein sequence ID" value="CAJ2639823.1"/>
    <property type="molecule type" value="Genomic_DNA"/>
</dbReference>
<name>A0ACB0J701_TRIPR</name>
<proteinExistence type="predicted"/>
<evidence type="ECO:0000313" key="2">
    <source>
        <dbReference type="Proteomes" id="UP001177021"/>
    </source>
</evidence>
<dbReference type="Proteomes" id="UP001177021">
    <property type="component" value="Unassembled WGS sequence"/>
</dbReference>
<sequence length="199" mass="22745">MFQLHSYLYKVTVHEKSCVVGLNVQCIVEIWTAEVVEYNVSYVYHSLFAYFDGSLRNIVMKKESMLKSLSNIRLLIVTMILNWPTSLRASFWIVTQVPLVFDGVKVNMIMKNYTMPGMTGYELHKKIKGVKLGGKNYTMDTLRSQTSNSGGSALSLLGSIPIEDILWKSINRQISKLPKNKPKSINRQISKLPKNKPRR</sequence>